<dbReference type="PROSITE" id="PS50943">
    <property type="entry name" value="HTH_CROC1"/>
    <property type="match status" value="1"/>
</dbReference>
<dbReference type="PANTHER" id="PTHR46797">
    <property type="entry name" value="HTH-TYPE TRANSCRIPTIONAL REGULATOR"/>
    <property type="match status" value="1"/>
</dbReference>
<dbReference type="GO" id="GO:0003677">
    <property type="term" value="F:DNA binding"/>
    <property type="evidence" value="ECO:0007669"/>
    <property type="project" value="UniProtKB-KW"/>
</dbReference>
<dbReference type="PANTHER" id="PTHR46797:SF1">
    <property type="entry name" value="METHYLPHOSPHONATE SYNTHASE"/>
    <property type="match status" value="1"/>
</dbReference>
<evidence type="ECO:0000256" key="1">
    <source>
        <dbReference type="ARBA" id="ARBA00023125"/>
    </source>
</evidence>
<accession>A0AAN1RWD7</accession>
<gene>
    <name evidence="3" type="ORF">CS347_11135</name>
</gene>
<dbReference type="CDD" id="cd00093">
    <property type="entry name" value="HTH_XRE"/>
    <property type="match status" value="1"/>
</dbReference>
<dbReference type="GO" id="GO:0003700">
    <property type="term" value="F:DNA-binding transcription factor activity"/>
    <property type="evidence" value="ECO:0007669"/>
    <property type="project" value="TreeGrafter"/>
</dbReference>
<dbReference type="SMART" id="SM00530">
    <property type="entry name" value="HTH_XRE"/>
    <property type="match status" value="1"/>
</dbReference>
<dbReference type="RefSeq" id="WP_051350509.1">
    <property type="nucleotide sequence ID" value="NZ_CP012076.1"/>
</dbReference>
<feature type="domain" description="HTH cro/C1-type" evidence="2">
    <location>
        <begin position="8"/>
        <end position="63"/>
    </location>
</feature>
<dbReference type="GO" id="GO:0005829">
    <property type="term" value="C:cytosol"/>
    <property type="evidence" value="ECO:0007669"/>
    <property type="project" value="TreeGrafter"/>
</dbReference>
<proteinExistence type="predicted"/>
<dbReference type="Pfam" id="PF01381">
    <property type="entry name" value="HTH_3"/>
    <property type="match status" value="1"/>
</dbReference>
<dbReference type="InterPro" id="IPR001387">
    <property type="entry name" value="Cro/C1-type_HTH"/>
</dbReference>
<reference evidence="4" key="1">
    <citation type="submission" date="2017-10" db="EMBL/GenBank/DDBJ databases">
        <title>Whole genome sequencing of various Bordetella species.</title>
        <authorList>
            <person name="Weigand M.R."/>
            <person name="Loparev V."/>
            <person name="Peng Y."/>
            <person name="Bowden K.E."/>
            <person name="Tondella M.L."/>
            <person name="Williams M.M."/>
        </authorList>
    </citation>
    <scope>NUCLEOTIDE SEQUENCE [LARGE SCALE GENOMIC DNA]</scope>
    <source>
        <strain evidence="4">H720</strain>
    </source>
</reference>
<dbReference type="Gene3D" id="1.10.260.40">
    <property type="entry name" value="lambda repressor-like DNA-binding domains"/>
    <property type="match status" value="1"/>
</dbReference>
<dbReference type="InterPro" id="IPR050807">
    <property type="entry name" value="TransReg_Diox_bact_type"/>
</dbReference>
<dbReference type="GeneID" id="92995464"/>
<evidence type="ECO:0000259" key="2">
    <source>
        <dbReference type="PROSITE" id="PS50943"/>
    </source>
</evidence>
<protein>
    <submittedName>
        <fullName evidence="3">XRE family transcriptional regulator</fullName>
    </submittedName>
</protein>
<dbReference type="KEGG" id="bhz:ACR54_04028"/>
<dbReference type="InterPro" id="IPR010982">
    <property type="entry name" value="Lambda_DNA-bd_dom_sf"/>
</dbReference>
<dbReference type="SUPFAM" id="SSF47413">
    <property type="entry name" value="lambda repressor-like DNA-binding domains"/>
    <property type="match status" value="1"/>
</dbReference>
<evidence type="ECO:0000313" key="3">
    <source>
        <dbReference type="EMBL" id="AZW17283.1"/>
    </source>
</evidence>
<dbReference type="Proteomes" id="UP000282741">
    <property type="component" value="Chromosome"/>
</dbReference>
<sequence>MSSFSDRLRATRAQRGWTQKELAELSGLTPSAICNYESGRRAQPCASALLKLAEVLGVSPGWLTEGSATPLAGPKTAPWPFPHISFSRYQQLKPQQKRQLGILVGAYIDSCLR</sequence>
<name>A0AAN1RWD7_9BORD</name>
<dbReference type="AlphaFoldDB" id="A0AAN1RWD7"/>
<keyword evidence="1" id="KW-0238">DNA-binding</keyword>
<evidence type="ECO:0000313" key="4">
    <source>
        <dbReference type="Proteomes" id="UP000282741"/>
    </source>
</evidence>
<dbReference type="EMBL" id="CP024172">
    <property type="protein sequence ID" value="AZW17283.1"/>
    <property type="molecule type" value="Genomic_DNA"/>
</dbReference>
<organism evidence="3 4">
    <name type="scientific">Bordetella hinzii</name>
    <dbReference type="NCBI Taxonomy" id="103855"/>
    <lineage>
        <taxon>Bacteria</taxon>
        <taxon>Pseudomonadati</taxon>
        <taxon>Pseudomonadota</taxon>
        <taxon>Betaproteobacteria</taxon>
        <taxon>Burkholderiales</taxon>
        <taxon>Alcaligenaceae</taxon>
        <taxon>Bordetella</taxon>
    </lineage>
</organism>